<proteinExistence type="predicted"/>
<name>A0A072NG36_SCHAZ</name>
<comment type="caution">
    <text evidence="1">The sequence shown here is derived from an EMBL/GenBank/DDBJ whole genome shotgun (WGS) entry which is preliminary data.</text>
</comment>
<evidence type="ECO:0000313" key="1">
    <source>
        <dbReference type="EMBL" id="KEF36624.1"/>
    </source>
</evidence>
<sequence length="126" mass="14540">MFFKNNIIFDDTEVLLLKSTSMISYENGYIKVTDFKLEDDIVKINLHSPLGNRSDWKEMYLVANATEYPLKTNVFTSVDGQNSLNSITCIGEMDIEGLSKQPNSIHLMTPYGEIEIDYVKKHKLYY</sequence>
<organism evidence="1 2">
    <name type="scientific">Schinkia azotoformans MEV2011</name>
    <dbReference type="NCBI Taxonomy" id="1348973"/>
    <lineage>
        <taxon>Bacteria</taxon>
        <taxon>Bacillati</taxon>
        <taxon>Bacillota</taxon>
        <taxon>Bacilli</taxon>
        <taxon>Bacillales</taxon>
        <taxon>Bacillaceae</taxon>
        <taxon>Calidifontibacillus/Schinkia group</taxon>
        <taxon>Schinkia</taxon>
    </lineage>
</organism>
<dbReference type="Proteomes" id="UP000027936">
    <property type="component" value="Unassembled WGS sequence"/>
</dbReference>
<evidence type="ECO:0000313" key="2">
    <source>
        <dbReference type="Proteomes" id="UP000027936"/>
    </source>
</evidence>
<dbReference type="EMBL" id="JJRY01000024">
    <property type="protein sequence ID" value="KEF36624.1"/>
    <property type="molecule type" value="Genomic_DNA"/>
</dbReference>
<accession>A0A072NG36</accession>
<dbReference type="AlphaFoldDB" id="A0A072NG36"/>
<dbReference type="PATRIC" id="fig|1348973.3.peg.4070"/>
<gene>
    <name evidence="1" type="ORF">M670_04186</name>
</gene>
<reference evidence="1 2" key="1">
    <citation type="submission" date="2014-04" db="EMBL/GenBank/DDBJ databases">
        <title>Draft genome sequence of Bacillus azotoformans MEV2011, a (co-) denitrifying strain unable to grow in the presence of oxygen.</title>
        <authorList>
            <person name="Nielsen M."/>
            <person name="Schreiber L."/>
            <person name="Finster K."/>
            <person name="Schramm A."/>
        </authorList>
    </citation>
    <scope>NUCLEOTIDE SEQUENCE [LARGE SCALE GENOMIC DNA]</scope>
    <source>
        <strain evidence="1 2">MEV2011</strain>
    </source>
</reference>
<protein>
    <submittedName>
        <fullName evidence="1">Uncharacterized protein</fullName>
    </submittedName>
</protein>